<accession>C7LY95</accession>
<dbReference type="PROSITE" id="PS00893">
    <property type="entry name" value="NUDIX_BOX"/>
    <property type="match status" value="1"/>
</dbReference>
<proteinExistence type="predicted"/>
<dbReference type="HOGENOM" id="CLU_037162_14_2_11"/>
<keyword evidence="2 4" id="KW-0378">Hydrolase</keyword>
<dbReference type="STRING" id="525909.Afer_0755"/>
<dbReference type="GO" id="GO:0016787">
    <property type="term" value="F:hydrolase activity"/>
    <property type="evidence" value="ECO:0007669"/>
    <property type="project" value="UniProtKB-KW"/>
</dbReference>
<dbReference type="Gene3D" id="3.90.79.10">
    <property type="entry name" value="Nucleoside Triphosphate Pyrophosphohydrolase"/>
    <property type="match status" value="1"/>
</dbReference>
<dbReference type="RefSeq" id="WP_015798192.1">
    <property type="nucleotide sequence ID" value="NC_013124.1"/>
</dbReference>
<dbReference type="CDD" id="cd03673">
    <property type="entry name" value="NUDIX_Ap6A_hydrolase"/>
    <property type="match status" value="1"/>
</dbReference>
<reference evidence="4 5" key="1">
    <citation type="journal article" date="2009" name="Stand. Genomic Sci.">
        <title>Complete genome sequence of Acidimicrobium ferrooxidans type strain (ICP).</title>
        <authorList>
            <person name="Clum A."/>
            <person name="Nolan M."/>
            <person name="Lang E."/>
            <person name="Glavina Del Rio T."/>
            <person name="Tice H."/>
            <person name="Copeland A."/>
            <person name="Cheng J.F."/>
            <person name="Lucas S."/>
            <person name="Chen F."/>
            <person name="Bruce D."/>
            <person name="Goodwin L."/>
            <person name="Pitluck S."/>
            <person name="Ivanova N."/>
            <person name="Mavrommatis K."/>
            <person name="Mikhailova N."/>
            <person name="Pati A."/>
            <person name="Chen A."/>
            <person name="Palaniappan K."/>
            <person name="Goker M."/>
            <person name="Spring S."/>
            <person name="Land M."/>
            <person name="Hauser L."/>
            <person name="Chang Y.J."/>
            <person name="Jeffries C.C."/>
            <person name="Chain P."/>
            <person name="Bristow J."/>
            <person name="Eisen J.A."/>
            <person name="Markowitz V."/>
            <person name="Hugenholtz P."/>
            <person name="Kyrpides N.C."/>
            <person name="Klenk H.P."/>
            <person name="Lapidus A."/>
        </authorList>
    </citation>
    <scope>NUCLEOTIDE SEQUENCE [LARGE SCALE GENOMIC DNA]</scope>
    <source>
        <strain evidence="5">DSM 10331 / JCM 15462 / NBRC 103882 / ICP</strain>
    </source>
</reference>
<organism evidence="4 5">
    <name type="scientific">Acidimicrobium ferrooxidans (strain DSM 10331 / JCM 15462 / NBRC 103882 / ICP)</name>
    <dbReference type="NCBI Taxonomy" id="525909"/>
    <lineage>
        <taxon>Bacteria</taxon>
        <taxon>Bacillati</taxon>
        <taxon>Actinomycetota</taxon>
        <taxon>Acidimicrobiia</taxon>
        <taxon>Acidimicrobiales</taxon>
        <taxon>Acidimicrobiaceae</taxon>
        <taxon>Acidimicrobium</taxon>
    </lineage>
</organism>
<dbReference type="Pfam" id="PF00293">
    <property type="entry name" value="NUDIX"/>
    <property type="match status" value="1"/>
</dbReference>
<dbReference type="AlphaFoldDB" id="C7LY95"/>
<dbReference type="OrthoDB" id="4287477at2"/>
<dbReference type="eggNOG" id="COG1051">
    <property type="taxonomic scope" value="Bacteria"/>
</dbReference>
<evidence type="ECO:0000313" key="4">
    <source>
        <dbReference type="EMBL" id="ACU53703.1"/>
    </source>
</evidence>
<sequence>MAEPVRAGLVRAGGGIVIGSDDTVIAVHRPRYDDWSLPKGKAIDDEPILACALREVAEETGVDAVPIAPVGVARYRLADGRIKVVTWFLMLAPAPCQLRPDGVEVDQVTWIPLADAPELLHYGGDVELLRALRAPSPGM</sequence>
<dbReference type="SUPFAM" id="SSF55811">
    <property type="entry name" value="Nudix"/>
    <property type="match status" value="1"/>
</dbReference>
<dbReference type="PANTHER" id="PTHR43046:SF14">
    <property type="entry name" value="MUTT_NUDIX FAMILY PROTEIN"/>
    <property type="match status" value="1"/>
</dbReference>
<dbReference type="InterPro" id="IPR015797">
    <property type="entry name" value="NUDIX_hydrolase-like_dom_sf"/>
</dbReference>
<dbReference type="InterPro" id="IPR000086">
    <property type="entry name" value="NUDIX_hydrolase_dom"/>
</dbReference>
<comment type="cofactor">
    <cofactor evidence="1">
        <name>Mg(2+)</name>
        <dbReference type="ChEBI" id="CHEBI:18420"/>
    </cofactor>
</comment>
<feature type="domain" description="Nudix hydrolase" evidence="3">
    <location>
        <begin position="8"/>
        <end position="133"/>
    </location>
</feature>
<dbReference type="PROSITE" id="PS51462">
    <property type="entry name" value="NUDIX"/>
    <property type="match status" value="1"/>
</dbReference>
<evidence type="ECO:0000313" key="5">
    <source>
        <dbReference type="Proteomes" id="UP000000771"/>
    </source>
</evidence>
<dbReference type="PANTHER" id="PTHR43046">
    <property type="entry name" value="GDP-MANNOSE MANNOSYL HYDROLASE"/>
    <property type="match status" value="1"/>
</dbReference>
<keyword evidence="5" id="KW-1185">Reference proteome</keyword>
<dbReference type="EMBL" id="CP001631">
    <property type="protein sequence ID" value="ACU53703.1"/>
    <property type="molecule type" value="Genomic_DNA"/>
</dbReference>
<dbReference type="InterPro" id="IPR020084">
    <property type="entry name" value="NUDIX_hydrolase_CS"/>
</dbReference>
<evidence type="ECO:0000256" key="1">
    <source>
        <dbReference type="ARBA" id="ARBA00001946"/>
    </source>
</evidence>
<dbReference type="Proteomes" id="UP000000771">
    <property type="component" value="Chromosome"/>
</dbReference>
<evidence type="ECO:0000259" key="3">
    <source>
        <dbReference type="PROSITE" id="PS51462"/>
    </source>
</evidence>
<evidence type="ECO:0000256" key="2">
    <source>
        <dbReference type="ARBA" id="ARBA00022801"/>
    </source>
</evidence>
<gene>
    <name evidence="4" type="ordered locus">Afer_0755</name>
</gene>
<dbReference type="KEGG" id="afo:Afer_0755"/>
<protein>
    <submittedName>
        <fullName evidence="4">NUDIX hydrolase</fullName>
    </submittedName>
</protein>
<name>C7LY95_ACIFD</name>